<dbReference type="InterPro" id="IPR008920">
    <property type="entry name" value="TF_FadR/GntR_C"/>
</dbReference>
<feature type="domain" description="HTH gntR-type" evidence="4">
    <location>
        <begin position="12"/>
        <end position="82"/>
    </location>
</feature>
<dbReference type="Pfam" id="PF00392">
    <property type="entry name" value="GntR"/>
    <property type="match status" value="1"/>
</dbReference>
<keyword evidence="6" id="KW-1185">Reference proteome</keyword>
<keyword evidence="1" id="KW-0805">Transcription regulation</keyword>
<dbReference type="Gene3D" id="1.10.10.10">
    <property type="entry name" value="Winged helix-like DNA-binding domain superfamily/Winged helix DNA-binding domain"/>
    <property type="match status" value="1"/>
</dbReference>
<dbReference type="InterPro" id="IPR011711">
    <property type="entry name" value="GntR_C"/>
</dbReference>
<dbReference type="InterPro" id="IPR036388">
    <property type="entry name" value="WH-like_DNA-bd_sf"/>
</dbReference>
<dbReference type="SMART" id="SM00345">
    <property type="entry name" value="HTH_GNTR"/>
    <property type="match status" value="1"/>
</dbReference>
<dbReference type="InterPro" id="IPR036390">
    <property type="entry name" value="WH_DNA-bd_sf"/>
</dbReference>
<dbReference type="PANTHER" id="PTHR43537:SF5">
    <property type="entry name" value="UXU OPERON TRANSCRIPTIONAL REGULATOR"/>
    <property type="match status" value="1"/>
</dbReference>
<gene>
    <name evidence="5" type="ORF">M3D15_00885</name>
</gene>
<evidence type="ECO:0000313" key="6">
    <source>
        <dbReference type="Proteomes" id="UP001525379"/>
    </source>
</evidence>
<comment type="caution">
    <text evidence="5">The sequence shown here is derived from an EMBL/GenBank/DDBJ whole genome shotgun (WGS) entry which is preliminary data.</text>
</comment>
<keyword evidence="3" id="KW-0804">Transcription</keyword>
<dbReference type="SMART" id="SM00895">
    <property type="entry name" value="FCD"/>
    <property type="match status" value="1"/>
</dbReference>
<dbReference type="PANTHER" id="PTHR43537">
    <property type="entry name" value="TRANSCRIPTIONAL REGULATOR, GNTR FAMILY"/>
    <property type="match status" value="1"/>
</dbReference>
<dbReference type="InterPro" id="IPR000524">
    <property type="entry name" value="Tscrpt_reg_HTH_GntR"/>
</dbReference>
<proteinExistence type="predicted"/>
<evidence type="ECO:0000259" key="4">
    <source>
        <dbReference type="PROSITE" id="PS50949"/>
    </source>
</evidence>
<evidence type="ECO:0000256" key="2">
    <source>
        <dbReference type="ARBA" id="ARBA00023125"/>
    </source>
</evidence>
<dbReference type="SUPFAM" id="SSF46785">
    <property type="entry name" value="Winged helix' DNA-binding domain"/>
    <property type="match status" value="1"/>
</dbReference>
<evidence type="ECO:0000256" key="3">
    <source>
        <dbReference type="ARBA" id="ARBA00023163"/>
    </source>
</evidence>
<dbReference type="RefSeq" id="WP_206395082.1">
    <property type="nucleotide sequence ID" value="NZ_JAFDPW010000002.1"/>
</dbReference>
<reference evidence="5 6" key="1">
    <citation type="submission" date="2022-04" db="EMBL/GenBank/DDBJ databases">
        <title>Human microbiome associated bacterial genomes.</title>
        <authorList>
            <person name="Sandstrom S."/>
            <person name="Salamzade R."/>
            <person name="Kalan L.R."/>
        </authorList>
    </citation>
    <scope>NUCLEOTIDE SEQUENCE [LARGE SCALE GENOMIC DNA]</scope>
    <source>
        <strain evidence="6">p3-SID1799</strain>
    </source>
</reference>
<dbReference type="EMBL" id="JALXSQ010000002">
    <property type="protein sequence ID" value="MCT2041902.1"/>
    <property type="molecule type" value="Genomic_DNA"/>
</dbReference>
<keyword evidence="2" id="KW-0238">DNA-binding</keyword>
<dbReference type="Proteomes" id="UP001525379">
    <property type="component" value="Unassembled WGS sequence"/>
</dbReference>
<name>A0ABT2HUC5_9MICO</name>
<dbReference type="SUPFAM" id="SSF48008">
    <property type="entry name" value="GntR ligand-binding domain-like"/>
    <property type="match status" value="1"/>
</dbReference>
<protein>
    <submittedName>
        <fullName evidence="5">FCD domain-containing protein</fullName>
    </submittedName>
</protein>
<dbReference type="Pfam" id="PF07729">
    <property type="entry name" value="FCD"/>
    <property type="match status" value="1"/>
</dbReference>
<dbReference type="CDD" id="cd07377">
    <property type="entry name" value="WHTH_GntR"/>
    <property type="match status" value="1"/>
</dbReference>
<evidence type="ECO:0000256" key="1">
    <source>
        <dbReference type="ARBA" id="ARBA00023015"/>
    </source>
</evidence>
<sequence>MVYNTFSPIGGRASTELIVQRLVGAVAAGQLRPGDRLPPEQELAQAFEVAPMTLRKGLEVLRDLGVVESRRGRAGGTFIGDEAPLRIQEYAEGFSLTKRWLEDLTDYRIAISAQACALAAERASDDALAAIVALSERYDGSNEGRQALRAIDVELHSQIALHSGSERLYEAELEIQQDLSRVLASLPDIPLMHRSEGGEHDQLVAALAARDAAAAREAMIAHAEESLTWCLALLARGE</sequence>
<dbReference type="PROSITE" id="PS50949">
    <property type="entry name" value="HTH_GNTR"/>
    <property type="match status" value="1"/>
</dbReference>
<evidence type="ECO:0000313" key="5">
    <source>
        <dbReference type="EMBL" id="MCT2041902.1"/>
    </source>
</evidence>
<dbReference type="Gene3D" id="1.20.120.530">
    <property type="entry name" value="GntR ligand-binding domain-like"/>
    <property type="match status" value="1"/>
</dbReference>
<organism evidence="5 6">
    <name type="scientific">Pseudoclavibacter albus</name>
    <dbReference type="NCBI Taxonomy" id="272241"/>
    <lineage>
        <taxon>Bacteria</taxon>
        <taxon>Bacillati</taxon>
        <taxon>Actinomycetota</taxon>
        <taxon>Actinomycetes</taxon>
        <taxon>Micrococcales</taxon>
        <taxon>Microbacteriaceae</taxon>
        <taxon>Pseudoclavibacter</taxon>
    </lineage>
</organism>
<accession>A0ABT2HUC5</accession>